<evidence type="ECO:0000313" key="3">
    <source>
        <dbReference type="Proteomes" id="UP000094828"/>
    </source>
</evidence>
<feature type="transmembrane region" description="Helical" evidence="1">
    <location>
        <begin position="118"/>
        <end position="137"/>
    </location>
</feature>
<feature type="transmembrane region" description="Helical" evidence="1">
    <location>
        <begin position="143"/>
        <end position="164"/>
    </location>
</feature>
<name>A0A1C3E3Y4_9PLAN</name>
<keyword evidence="1" id="KW-0472">Membrane</keyword>
<accession>A0A1C3E3Y4</accession>
<dbReference type="EMBL" id="LYDR01000158">
    <property type="protein sequence ID" value="ODA27947.1"/>
    <property type="molecule type" value="Genomic_DNA"/>
</dbReference>
<dbReference type="AlphaFoldDB" id="A0A1C3E3Y4"/>
<keyword evidence="1" id="KW-1133">Transmembrane helix</keyword>
<sequence length="415" mass="44911">MGPLESGRLATRNFQSSGDWIDRVVFAIRFLPSVAGIAFHPNILAIALVASLILQGFSLNLSVPWQQKTPGSLSLESRQQRPLIPAPNFRGGFPEPAVFREDVTKLQNNGNSPVTSHFLAINLFEIAFPPLAYPLLWPNSSSWLAWVEVFLNWGISGFTGLMIARSTSRKLALRDVGFIPLLQEAARGWWTLFAAISLLLLTYFACQLGLSVLAVMTRIPVAGATISALESPLTIAVSLIAGGVLLLVAYAWPILATCWATDDCDGFGAISRSVSYLTTGFFPAVLIGLLAVIMAWTVMFCVQLLIASAMTAGMAWATPVTPNSVSTTWEQTLSFGLLIVNHAIFLAVFWTILTGWTLSVRQFVDAMPADSPEVFDRGLKPRETYPVVGLAAVAPQLASGDLPMEQKPLSTDENA</sequence>
<dbReference type="Proteomes" id="UP000094828">
    <property type="component" value="Unassembled WGS sequence"/>
</dbReference>
<feature type="transmembrane region" description="Helical" evidence="1">
    <location>
        <begin position="281"/>
        <end position="312"/>
    </location>
</feature>
<reference evidence="2 3" key="1">
    <citation type="submission" date="2016-05" db="EMBL/GenBank/DDBJ databases">
        <title>Genomic and physiological characterization of Planctopirus sp. isolated from fresh water lake.</title>
        <authorList>
            <person name="Subhash Y."/>
            <person name="Ramana C."/>
        </authorList>
    </citation>
    <scope>NUCLEOTIDE SEQUENCE [LARGE SCALE GENOMIC DNA]</scope>
    <source>
        <strain evidence="2 3">JC280</strain>
    </source>
</reference>
<evidence type="ECO:0000256" key="1">
    <source>
        <dbReference type="SAM" id="Phobius"/>
    </source>
</evidence>
<organism evidence="2 3">
    <name type="scientific">Planctopirus hydrillae</name>
    <dbReference type="NCBI Taxonomy" id="1841610"/>
    <lineage>
        <taxon>Bacteria</taxon>
        <taxon>Pseudomonadati</taxon>
        <taxon>Planctomycetota</taxon>
        <taxon>Planctomycetia</taxon>
        <taxon>Planctomycetales</taxon>
        <taxon>Planctomycetaceae</taxon>
        <taxon>Planctopirus</taxon>
    </lineage>
</organism>
<keyword evidence="1" id="KW-0812">Transmembrane</keyword>
<gene>
    <name evidence="2" type="ORF">A6X21_13800</name>
</gene>
<feature type="transmembrane region" description="Helical" evidence="1">
    <location>
        <begin position="235"/>
        <end position="260"/>
    </location>
</feature>
<protein>
    <submittedName>
        <fullName evidence="2">Uncharacterized protein</fullName>
    </submittedName>
</protein>
<feature type="transmembrane region" description="Helical" evidence="1">
    <location>
        <begin position="189"/>
        <end position="215"/>
    </location>
</feature>
<feature type="transmembrane region" description="Helical" evidence="1">
    <location>
        <begin position="45"/>
        <end position="63"/>
    </location>
</feature>
<feature type="transmembrane region" description="Helical" evidence="1">
    <location>
        <begin position="332"/>
        <end position="353"/>
    </location>
</feature>
<comment type="caution">
    <text evidence="2">The sequence shown here is derived from an EMBL/GenBank/DDBJ whole genome shotgun (WGS) entry which is preliminary data.</text>
</comment>
<proteinExistence type="predicted"/>
<evidence type="ECO:0000313" key="2">
    <source>
        <dbReference type="EMBL" id="ODA27947.1"/>
    </source>
</evidence>
<keyword evidence="3" id="KW-1185">Reference proteome</keyword>